<evidence type="ECO:0000256" key="2">
    <source>
        <dbReference type="ARBA" id="ARBA00022801"/>
    </source>
</evidence>
<evidence type="ECO:0000256" key="1">
    <source>
        <dbReference type="ARBA" id="ARBA00010515"/>
    </source>
</evidence>
<dbReference type="InterPro" id="IPR029058">
    <property type="entry name" value="AB_hydrolase_fold"/>
</dbReference>
<comment type="caution">
    <text evidence="4">The sequence shown here is derived from an EMBL/GenBank/DDBJ whole genome shotgun (WGS) entry which is preliminary data.</text>
</comment>
<evidence type="ECO:0000259" key="3">
    <source>
        <dbReference type="Pfam" id="PF07859"/>
    </source>
</evidence>
<dbReference type="RefSeq" id="WP_284281793.1">
    <property type="nucleotide sequence ID" value="NZ_BSOJ01000027.1"/>
</dbReference>
<protein>
    <submittedName>
        <fullName evidence="4">Esterase</fullName>
    </submittedName>
</protein>
<dbReference type="Gene3D" id="3.40.50.1820">
    <property type="entry name" value="alpha/beta hydrolase"/>
    <property type="match status" value="1"/>
</dbReference>
<evidence type="ECO:0000313" key="5">
    <source>
        <dbReference type="Proteomes" id="UP001156664"/>
    </source>
</evidence>
<evidence type="ECO:0000313" key="4">
    <source>
        <dbReference type="EMBL" id="GLR27081.1"/>
    </source>
</evidence>
<reference evidence="5" key="1">
    <citation type="journal article" date="2019" name="Int. J. Syst. Evol. Microbiol.">
        <title>The Global Catalogue of Microorganisms (GCM) 10K type strain sequencing project: providing services to taxonomists for standard genome sequencing and annotation.</title>
        <authorList>
            <consortium name="The Broad Institute Genomics Platform"/>
            <consortium name="The Broad Institute Genome Sequencing Center for Infectious Disease"/>
            <person name="Wu L."/>
            <person name="Ma J."/>
        </authorList>
    </citation>
    <scope>NUCLEOTIDE SEQUENCE [LARGE SCALE GENOMIC DNA]</scope>
    <source>
        <strain evidence="5">NBRC 105857</strain>
    </source>
</reference>
<dbReference type="PANTHER" id="PTHR48081">
    <property type="entry name" value="AB HYDROLASE SUPERFAMILY PROTEIN C4A8.06C"/>
    <property type="match status" value="1"/>
</dbReference>
<comment type="similarity">
    <text evidence="1">Belongs to the 'GDXG' lipolytic enzyme family.</text>
</comment>
<dbReference type="InterPro" id="IPR050300">
    <property type="entry name" value="GDXG_lipolytic_enzyme"/>
</dbReference>
<name>A0ABQ5YUE2_9BURK</name>
<proteinExistence type="inferred from homology"/>
<dbReference type="Pfam" id="PF07859">
    <property type="entry name" value="Abhydrolase_3"/>
    <property type="match status" value="1"/>
</dbReference>
<dbReference type="Proteomes" id="UP001156664">
    <property type="component" value="Unassembled WGS sequence"/>
</dbReference>
<sequence>MAQQQPDNYYLNQLYRYQAGRLEDIKRTALAMAIQVAFRGVGSLNFGFDLQRKAFDQITSKLRPVSGVRISQRRLGDTPVEWVQSLHCDPKGVIIYLHGGVFCLGSAKSHRSITSRLARMTGASVAVVDYSLAPENPYPKAIDEILAVHQDLRRMGYLARQIAVAGDSAGGMLSLALCLRIRDEWEMSAALALLSPMTDGTLRGTTLRSKDDEDPMLSYDLLARGLDAYQFNRADWAHHPLEQNLRDLPPMLIQVGDREVLLDDSMRLAERARLFEVPVRVEIYENYWHDFQMNADLLKTAERAVERLGAFLSARMQGRQPTTEELTANAQ</sequence>
<dbReference type="InterPro" id="IPR013094">
    <property type="entry name" value="AB_hydrolase_3"/>
</dbReference>
<organism evidence="4 5">
    <name type="scientific">Limnobacter litoralis</name>
    <dbReference type="NCBI Taxonomy" id="481366"/>
    <lineage>
        <taxon>Bacteria</taxon>
        <taxon>Pseudomonadati</taxon>
        <taxon>Pseudomonadota</taxon>
        <taxon>Betaproteobacteria</taxon>
        <taxon>Burkholderiales</taxon>
        <taxon>Burkholderiaceae</taxon>
        <taxon>Limnobacter</taxon>
    </lineage>
</organism>
<keyword evidence="2" id="KW-0378">Hydrolase</keyword>
<keyword evidence="5" id="KW-1185">Reference proteome</keyword>
<dbReference type="PANTHER" id="PTHR48081:SF30">
    <property type="entry name" value="ACETYL-HYDROLASE LIPR-RELATED"/>
    <property type="match status" value="1"/>
</dbReference>
<feature type="domain" description="Alpha/beta hydrolase fold-3" evidence="3">
    <location>
        <begin position="94"/>
        <end position="292"/>
    </location>
</feature>
<dbReference type="EMBL" id="BSOJ01000027">
    <property type="protein sequence ID" value="GLR27081.1"/>
    <property type="molecule type" value="Genomic_DNA"/>
</dbReference>
<dbReference type="SUPFAM" id="SSF53474">
    <property type="entry name" value="alpha/beta-Hydrolases"/>
    <property type="match status" value="1"/>
</dbReference>
<gene>
    <name evidence="4" type="ORF">GCM10007875_21720</name>
</gene>
<accession>A0ABQ5YUE2</accession>